<comment type="caution">
    <text evidence="2">The sequence shown here is derived from an EMBL/GenBank/DDBJ whole genome shotgun (WGS) entry which is preliminary data.</text>
</comment>
<evidence type="ECO:0000256" key="1">
    <source>
        <dbReference type="SAM" id="MobiDB-lite"/>
    </source>
</evidence>
<accession>A0A401WGJ2</accession>
<gene>
    <name evidence="2" type="ORF">GKJPGBOP_08225</name>
</gene>
<evidence type="ECO:0000313" key="2">
    <source>
        <dbReference type="EMBL" id="GCD48427.1"/>
    </source>
</evidence>
<feature type="region of interest" description="Disordered" evidence="1">
    <location>
        <begin position="72"/>
        <end position="91"/>
    </location>
</feature>
<organism evidence="2 3">
    <name type="scientific">Streptomyces paromomycinus</name>
    <name type="common">Streptomyces rimosus subsp. paromomycinus</name>
    <dbReference type="NCBI Taxonomy" id="92743"/>
    <lineage>
        <taxon>Bacteria</taxon>
        <taxon>Bacillati</taxon>
        <taxon>Actinomycetota</taxon>
        <taxon>Actinomycetes</taxon>
        <taxon>Kitasatosporales</taxon>
        <taxon>Streptomycetaceae</taxon>
        <taxon>Streptomyces</taxon>
    </lineage>
</organism>
<name>A0A401WGJ2_STREY</name>
<keyword evidence="3" id="KW-1185">Reference proteome</keyword>
<evidence type="ECO:0008006" key="4">
    <source>
        <dbReference type="Google" id="ProtNLM"/>
    </source>
</evidence>
<evidence type="ECO:0000313" key="3">
    <source>
        <dbReference type="Proteomes" id="UP000286746"/>
    </source>
</evidence>
<dbReference type="Proteomes" id="UP000286746">
    <property type="component" value="Unassembled WGS sequence"/>
</dbReference>
<proteinExistence type="predicted"/>
<dbReference type="AlphaFoldDB" id="A0A401WGJ2"/>
<dbReference type="EMBL" id="BHZD01000001">
    <property type="protein sequence ID" value="GCD48427.1"/>
    <property type="molecule type" value="Genomic_DNA"/>
</dbReference>
<sequence>MSAAEGFSPGQLRLGDRVRWLDGVYQAVAFHGETVVLLSDQSRVPVEVLHTALVSAPGFAVLDADGHPVATTPLPTLIDSPSKKQRKEARKWHRHMVELDTGLLPGSNVPRPGYDARTTTLAQRYARKSQDLAAVGDEISAKTLESMRLRWKRAGENPLVLVEKRGRSGGHRTDPRVIEVMREVVMSHSRGSNVDGKAILDEVRDVIEERYRAELADPDEAKRLLPARASDG</sequence>
<dbReference type="RefSeq" id="WP_125058344.1">
    <property type="nucleotide sequence ID" value="NZ_BHZD01000001.1"/>
</dbReference>
<reference evidence="2 3" key="1">
    <citation type="submission" date="2018-11" db="EMBL/GenBank/DDBJ databases">
        <title>Whole genome sequence of Streptomyces paromomycinus NBRC 15454(T).</title>
        <authorList>
            <person name="Komaki H."/>
            <person name="Tamura T."/>
        </authorList>
    </citation>
    <scope>NUCLEOTIDE SEQUENCE [LARGE SCALE GENOMIC DNA]</scope>
    <source>
        <strain evidence="2 3">NBRC 15454</strain>
    </source>
</reference>
<protein>
    <recommendedName>
        <fullName evidence="4">Integrase</fullName>
    </recommendedName>
</protein>